<dbReference type="AlphaFoldDB" id="A0A7R8V4C7"/>
<dbReference type="GO" id="GO:0020037">
    <property type="term" value="F:heme binding"/>
    <property type="evidence" value="ECO:0007669"/>
    <property type="project" value="InterPro"/>
</dbReference>
<dbReference type="EMBL" id="LR899014">
    <property type="protein sequence ID" value="CAD7091912.1"/>
    <property type="molecule type" value="Genomic_DNA"/>
</dbReference>
<keyword evidence="3" id="KW-0732">Signal</keyword>
<evidence type="ECO:0000256" key="3">
    <source>
        <dbReference type="SAM" id="SignalP"/>
    </source>
</evidence>
<dbReference type="PANTHER" id="PTHR11475">
    <property type="entry name" value="OXIDASE/PEROXIDASE"/>
    <property type="match status" value="1"/>
</dbReference>
<organism evidence="4 5">
    <name type="scientific">Hermetia illucens</name>
    <name type="common">Black soldier fly</name>
    <dbReference type="NCBI Taxonomy" id="343691"/>
    <lineage>
        <taxon>Eukaryota</taxon>
        <taxon>Metazoa</taxon>
        <taxon>Ecdysozoa</taxon>
        <taxon>Arthropoda</taxon>
        <taxon>Hexapoda</taxon>
        <taxon>Insecta</taxon>
        <taxon>Pterygota</taxon>
        <taxon>Neoptera</taxon>
        <taxon>Endopterygota</taxon>
        <taxon>Diptera</taxon>
        <taxon>Brachycera</taxon>
        <taxon>Stratiomyomorpha</taxon>
        <taxon>Stratiomyidae</taxon>
        <taxon>Hermetiinae</taxon>
        <taxon>Hermetia</taxon>
    </lineage>
</organism>
<dbReference type="PROSITE" id="PS50292">
    <property type="entry name" value="PEROXIDASE_3"/>
    <property type="match status" value="1"/>
</dbReference>
<reference evidence="4 5" key="1">
    <citation type="submission" date="2020-11" db="EMBL/GenBank/DDBJ databases">
        <authorList>
            <person name="Wallbank WR R."/>
            <person name="Pardo Diaz C."/>
            <person name="Kozak K."/>
            <person name="Martin S."/>
            <person name="Jiggins C."/>
            <person name="Moest M."/>
            <person name="Warren A I."/>
            <person name="Generalovic N T."/>
            <person name="Byers J.R.P. K."/>
            <person name="Montejo-Kovacevich G."/>
            <person name="Yen C E."/>
        </authorList>
    </citation>
    <scope>NUCLEOTIDE SEQUENCE [LARGE SCALE GENOMIC DNA]</scope>
</reference>
<sequence length="669" mass="76016">MPLFFATVILLFGVVNCRQVYIPEFTPVTYDVNKIPSNDWVKLDSIPEADYQQAINLGISSVNQDISLEHNLRTRGILVDDSKDDDYVQYLESKPNKRTRQVDVIAKKVIRSNKYFVNKHCLPENIDPAICAQFLATKPLPEDSTVHKECQEVDDRTIYAYTRLMPARYKDGIYQMYAEPMLPLPRRLTKHIDNSLQADHSDPEFNLLVMQWAQFIEHDLSKPVSTTMHNGDPIECCTSDDTTLLPRNKHPACAPLEGDETRDEYTHVSCQNYVRNAKTVNGNCTFGPAVMVNQENGKLDLSQLYGLSAETQAEMRTFRDGQLKSSGGPEIKTTMLPLATDISKYCVGPDNRECYMAGDSRVNSNPFITQLNTIFLRSHNIIAKQLKKQNPSYSDEKLFRLAKKRNIEKYVAIIYQSWLPTVLGEPLAITTRGVRSVHIETTVSSEFGVAAIRFYHSMMPDRIQLNKTCMSGSLDLSKHMYNSDFWKQDCKLSSLLDGMLNSNPHKVDLYYKPIVLKNCLKSKDSDKGINCMALDIQRGRDHGLAGYTKYLEKCANTEIRNWKSLETYIGTNELNLLKSMYRNVDDIDLIIGAMSEKQTNGLLGVTFSCIIADQFSKIWHEMPNRSDFNENESGAELLCRTTNIDAVPKNIFKVDSERNPLINCSTFGN</sequence>
<keyword evidence="1" id="KW-0560">Oxidoreductase</keyword>
<name>A0A7R8V4C7_HERIL</name>
<gene>
    <name evidence="4" type="ORF">HERILL_LOCUS14310</name>
</gene>
<feature type="chain" id="PRO_5031309194" description="Peroxidase" evidence="3">
    <location>
        <begin position="18"/>
        <end position="669"/>
    </location>
</feature>
<dbReference type="PRINTS" id="PR00457">
    <property type="entry name" value="ANPEROXIDASE"/>
</dbReference>
<feature type="binding site" description="axial binding residue" evidence="2">
    <location>
        <position position="456"/>
    </location>
    <ligand>
        <name>heme b</name>
        <dbReference type="ChEBI" id="CHEBI:60344"/>
    </ligand>
    <ligandPart>
        <name>Fe</name>
        <dbReference type="ChEBI" id="CHEBI:18248"/>
    </ligandPart>
</feature>
<proteinExistence type="predicted"/>
<keyword evidence="2" id="KW-0408">Iron</keyword>
<keyword evidence="5" id="KW-1185">Reference proteome</keyword>
<protein>
    <recommendedName>
        <fullName evidence="6">Peroxidase</fullName>
    </recommendedName>
</protein>
<dbReference type="InterPro" id="IPR019791">
    <property type="entry name" value="Haem_peroxidase_animal"/>
</dbReference>
<dbReference type="InterPro" id="IPR037120">
    <property type="entry name" value="Haem_peroxidase_sf_animal"/>
</dbReference>
<accession>A0A7R8V4C7</accession>
<keyword evidence="1" id="KW-0575">Peroxidase</keyword>
<evidence type="ECO:0000256" key="1">
    <source>
        <dbReference type="ARBA" id="ARBA00022559"/>
    </source>
</evidence>
<dbReference type="PANTHER" id="PTHR11475:SF125">
    <property type="entry name" value="GH11385P"/>
    <property type="match status" value="1"/>
</dbReference>
<dbReference type="Pfam" id="PF03098">
    <property type="entry name" value="An_peroxidase"/>
    <property type="match status" value="1"/>
</dbReference>
<evidence type="ECO:0000313" key="4">
    <source>
        <dbReference type="EMBL" id="CAD7091912.1"/>
    </source>
</evidence>
<dbReference type="InterPro" id="IPR010255">
    <property type="entry name" value="Haem_peroxidase_sf"/>
</dbReference>
<dbReference type="GO" id="GO:0004601">
    <property type="term" value="F:peroxidase activity"/>
    <property type="evidence" value="ECO:0007669"/>
    <property type="project" value="UniProtKB-KW"/>
</dbReference>
<dbReference type="GO" id="GO:0046872">
    <property type="term" value="F:metal ion binding"/>
    <property type="evidence" value="ECO:0007669"/>
    <property type="project" value="UniProtKB-KW"/>
</dbReference>
<dbReference type="FunCoup" id="A0A7R8V4C7">
    <property type="interactions" value="17"/>
</dbReference>
<dbReference type="Gene3D" id="1.10.640.10">
    <property type="entry name" value="Haem peroxidase domain superfamily, animal type"/>
    <property type="match status" value="1"/>
</dbReference>
<dbReference type="SUPFAM" id="SSF48113">
    <property type="entry name" value="Heme-dependent peroxidases"/>
    <property type="match status" value="1"/>
</dbReference>
<keyword evidence="2" id="KW-0349">Heme</keyword>
<dbReference type="OrthoDB" id="823504at2759"/>
<evidence type="ECO:0000256" key="2">
    <source>
        <dbReference type="PIRSR" id="PIRSR619791-2"/>
    </source>
</evidence>
<dbReference type="GO" id="GO:0006979">
    <property type="term" value="P:response to oxidative stress"/>
    <property type="evidence" value="ECO:0007669"/>
    <property type="project" value="InterPro"/>
</dbReference>
<dbReference type="InParanoid" id="A0A7R8V4C7"/>
<evidence type="ECO:0008006" key="6">
    <source>
        <dbReference type="Google" id="ProtNLM"/>
    </source>
</evidence>
<evidence type="ECO:0000313" key="5">
    <source>
        <dbReference type="Proteomes" id="UP000594454"/>
    </source>
</evidence>
<feature type="signal peptide" evidence="3">
    <location>
        <begin position="1"/>
        <end position="17"/>
    </location>
</feature>
<keyword evidence="2" id="KW-0479">Metal-binding</keyword>
<dbReference type="Proteomes" id="UP000594454">
    <property type="component" value="Chromosome 6"/>
</dbReference>